<feature type="binding site" evidence="5">
    <location>
        <position position="158"/>
    </location>
    <ligand>
        <name>Mg(2+)</name>
        <dbReference type="ChEBI" id="CHEBI:18420"/>
    </ligand>
</feature>
<organism evidence="7 8">
    <name type="scientific">Caballeronia pedi</name>
    <dbReference type="NCBI Taxonomy" id="1777141"/>
    <lineage>
        <taxon>Bacteria</taxon>
        <taxon>Pseudomonadati</taxon>
        <taxon>Pseudomonadota</taxon>
        <taxon>Betaproteobacteria</taxon>
        <taxon>Burkholderiales</taxon>
        <taxon>Burkholderiaceae</taxon>
        <taxon>Caballeronia</taxon>
    </lineage>
</organism>
<feature type="domain" description="HpcH/HpaI aldolase/citrate lyase" evidence="6">
    <location>
        <begin position="4"/>
        <end position="231"/>
    </location>
</feature>
<feature type="binding site" evidence="4">
    <location>
        <position position="67"/>
    </location>
    <ligand>
        <name>substrate</name>
    </ligand>
</feature>
<dbReference type="InterPro" id="IPR040442">
    <property type="entry name" value="Pyrv_kinase-like_dom_sf"/>
</dbReference>
<evidence type="ECO:0000313" key="7">
    <source>
        <dbReference type="EMBL" id="SAL00082.1"/>
    </source>
</evidence>
<comment type="caution">
    <text evidence="7">The sequence shown here is derived from an EMBL/GenBank/DDBJ whole genome shotgun (WGS) entry which is preliminary data.</text>
</comment>
<evidence type="ECO:0000259" key="6">
    <source>
        <dbReference type="Pfam" id="PF03328"/>
    </source>
</evidence>
<dbReference type="Pfam" id="PF03328">
    <property type="entry name" value="HpcH_HpaI"/>
    <property type="match status" value="1"/>
</dbReference>
<dbReference type="AlphaFoldDB" id="A0A158DZP6"/>
<feature type="binding site" evidence="4">
    <location>
        <position position="130"/>
    </location>
    <ligand>
        <name>substrate</name>
    </ligand>
</feature>
<evidence type="ECO:0000256" key="1">
    <source>
        <dbReference type="ARBA" id="ARBA00001946"/>
    </source>
</evidence>
<evidence type="ECO:0000313" key="8">
    <source>
        <dbReference type="Proteomes" id="UP000054911"/>
    </source>
</evidence>
<dbReference type="SUPFAM" id="SSF51621">
    <property type="entry name" value="Phosphoenolpyruvate/pyruvate domain"/>
    <property type="match status" value="1"/>
</dbReference>
<keyword evidence="2 5" id="KW-0479">Metal-binding</keyword>
<accession>A0A158DZP6</accession>
<dbReference type="GO" id="GO:0006107">
    <property type="term" value="P:oxaloacetate metabolic process"/>
    <property type="evidence" value="ECO:0007669"/>
    <property type="project" value="TreeGrafter"/>
</dbReference>
<keyword evidence="7" id="KW-0456">Lyase</keyword>
<dbReference type="STRING" id="1777141.AWB80_07783"/>
<reference evidence="7" key="1">
    <citation type="submission" date="2016-01" db="EMBL/GenBank/DDBJ databases">
        <authorList>
            <person name="Peeters C."/>
        </authorList>
    </citation>
    <scope>NUCLEOTIDE SEQUENCE [LARGE SCALE GENOMIC DNA]</scope>
    <source>
        <strain evidence="7">LMG 29323</strain>
    </source>
</reference>
<dbReference type="InterPro" id="IPR011206">
    <property type="entry name" value="Citrate_lyase_beta/mcl1/mcl2"/>
</dbReference>
<dbReference type="OrthoDB" id="348111at2"/>
<evidence type="ECO:0000256" key="4">
    <source>
        <dbReference type="PIRSR" id="PIRSR015582-1"/>
    </source>
</evidence>
<dbReference type="Proteomes" id="UP000054911">
    <property type="component" value="Unassembled WGS sequence"/>
</dbReference>
<dbReference type="Gene3D" id="3.20.20.60">
    <property type="entry name" value="Phosphoenolpyruvate-binding domains"/>
    <property type="match status" value="1"/>
</dbReference>
<dbReference type="InterPro" id="IPR005000">
    <property type="entry name" value="Aldolase/citrate-lyase_domain"/>
</dbReference>
<feature type="binding site" evidence="5">
    <location>
        <position position="130"/>
    </location>
    <ligand>
        <name>Mg(2+)</name>
        <dbReference type="ChEBI" id="CHEBI:18420"/>
    </ligand>
</feature>
<comment type="cofactor">
    <cofactor evidence="1">
        <name>Mg(2+)</name>
        <dbReference type="ChEBI" id="CHEBI:18420"/>
    </cofactor>
</comment>
<dbReference type="GO" id="GO:0000287">
    <property type="term" value="F:magnesium ion binding"/>
    <property type="evidence" value="ECO:0007669"/>
    <property type="project" value="TreeGrafter"/>
</dbReference>
<keyword evidence="8" id="KW-1185">Reference proteome</keyword>
<evidence type="ECO:0000256" key="2">
    <source>
        <dbReference type="ARBA" id="ARBA00022723"/>
    </source>
</evidence>
<dbReference type="EMBL" id="FCOE02000056">
    <property type="protein sequence ID" value="SAL00082.1"/>
    <property type="molecule type" value="Genomic_DNA"/>
</dbReference>
<dbReference type="PANTHER" id="PTHR32308:SF0">
    <property type="entry name" value="HPCH_HPAI ALDOLASE_CITRATE LYASE DOMAIN-CONTAINING PROTEIN"/>
    <property type="match status" value="1"/>
</dbReference>
<gene>
    <name evidence="7" type="ORF">AWB80_07783</name>
</gene>
<protein>
    <submittedName>
        <fullName evidence="7">Citryl-CoA lyase</fullName>
    </submittedName>
</protein>
<evidence type="ECO:0000256" key="5">
    <source>
        <dbReference type="PIRSR" id="PIRSR015582-2"/>
    </source>
</evidence>
<name>A0A158DZP6_9BURK</name>
<dbReference type="PIRSF" id="PIRSF015582">
    <property type="entry name" value="Cit_lyase_B"/>
    <property type="match status" value="1"/>
</dbReference>
<sequence length="298" mass="32253">MYLRSWLFVPGDSDRKLARADGSGADAVVLDLEDSVAAANRGKARQKIRAFLDARPPAQRTYQLWVRVNPLDDTALADLAAIIGGAPDGIMLPKIDGPEDVLRLSHYLDALEARENVPHGHVKIAPVATETPSAPLRLGEFSSARLARLVGLNWGAEDLSAAIGASTNVDEHGRWTLTYRWVRSAVLLAAKSAGVQAIETVYVDYRDLDGLRASCRTAAQEGFTGRVAIHPDQVATINEAFAPSSDDVALARKIVAAFADERGVGTVGIDGKMFDIPHLKRARNLLDLHEKYQRQASS</sequence>
<dbReference type="InterPro" id="IPR015813">
    <property type="entry name" value="Pyrv/PenolPyrv_kinase-like_dom"/>
</dbReference>
<dbReference type="GO" id="GO:0016829">
    <property type="term" value="F:lyase activity"/>
    <property type="evidence" value="ECO:0007669"/>
    <property type="project" value="UniProtKB-KW"/>
</dbReference>
<dbReference type="PANTHER" id="PTHR32308">
    <property type="entry name" value="LYASE BETA SUBUNIT, PUTATIVE (AFU_ORTHOLOGUE AFUA_4G13030)-RELATED"/>
    <property type="match status" value="1"/>
</dbReference>
<proteinExistence type="predicted"/>
<keyword evidence="3 5" id="KW-0460">Magnesium</keyword>
<evidence type="ECO:0000256" key="3">
    <source>
        <dbReference type="ARBA" id="ARBA00022842"/>
    </source>
</evidence>